<comment type="function">
    <text evidence="8">F(1)F(0) ATP synthase produces ATP from ADP in the presence of a proton or sodium gradient. F-type ATPases consist of two structural domains, F(1) containing the extramembraneous catalytic core and F(0) containing the membrane proton channel, linked together by a central stalk and a peripheral stalk. During catalysis, ATP synthesis in the catalytic domain of F(1) is coupled via a rotary mechanism of the central stalk subunits to proton translocation.</text>
</comment>
<dbReference type="InterPro" id="IPR020781">
    <property type="entry name" value="ATPase_OSCP/d_CS"/>
</dbReference>
<evidence type="ECO:0000256" key="8">
    <source>
        <dbReference type="HAMAP-Rule" id="MF_01416"/>
    </source>
</evidence>
<keyword evidence="7 8" id="KW-0066">ATP synthesis</keyword>
<dbReference type="RefSeq" id="WP_320380638.1">
    <property type="nucleotide sequence ID" value="NZ_JAWDIQ010000002.1"/>
</dbReference>
<dbReference type="PRINTS" id="PR00125">
    <property type="entry name" value="ATPASEDELTA"/>
</dbReference>
<comment type="subcellular location">
    <subcellularLocation>
        <location evidence="8">Cell membrane</location>
        <topology evidence="8">Peripheral membrane protein</topology>
    </subcellularLocation>
    <subcellularLocation>
        <location evidence="1">Membrane</location>
    </subcellularLocation>
</comment>
<dbReference type="InterPro" id="IPR026015">
    <property type="entry name" value="ATP_synth_OSCP/delta_N_sf"/>
</dbReference>
<evidence type="ECO:0000256" key="2">
    <source>
        <dbReference type="ARBA" id="ARBA00022448"/>
    </source>
</evidence>
<evidence type="ECO:0000313" key="10">
    <source>
        <dbReference type="Proteomes" id="UP001275315"/>
    </source>
</evidence>
<dbReference type="SUPFAM" id="SSF47928">
    <property type="entry name" value="N-terminal domain of the delta subunit of the F1F0-ATP synthase"/>
    <property type="match status" value="1"/>
</dbReference>
<dbReference type="HAMAP" id="MF_01416">
    <property type="entry name" value="ATP_synth_delta_bact"/>
    <property type="match status" value="1"/>
</dbReference>
<comment type="caution">
    <text evidence="9">The sequence shown here is derived from an EMBL/GenBank/DDBJ whole genome shotgun (WGS) entry which is preliminary data.</text>
</comment>
<keyword evidence="5 8" id="KW-0472">Membrane</keyword>
<accession>A0ABU5CT12</accession>
<keyword evidence="2 8" id="KW-0813">Transport</keyword>
<sequence>MSEVVAKRYADALFQLGIENHTQDQLVEQLKVVKRVFEENESLSPFLTNPRVDKEKKFQFVDQVFQGSAKEVINTLKLLVERHRVELVVDIVDSYVELVNQLKGTAEATVYSVRKLSETELAGLGHTFAKRYGKTTVHFTNVVDPTILGGMKIRMGNTILDGTILGKLKRIERNMKLANNG</sequence>
<evidence type="ECO:0000256" key="3">
    <source>
        <dbReference type="ARBA" id="ARBA00022781"/>
    </source>
</evidence>
<evidence type="ECO:0000256" key="7">
    <source>
        <dbReference type="ARBA" id="ARBA00023310"/>
    </source>
</evidence>
<comment type="function">
    <text evidence="8">This protein is part of the stalk that links CF(0) to CF(1). It either transmits conformational changes from CF(0) to CF(1) or is implicated in proton conduction.</text>
</comment>
<proteinExistence type="inferred from homology"/>
<dbReference type="EMBL" id="JAWDIQ010000002">
    <property type="protein sequence ID" value="MDY0409487.1"/>
    <property type="molecule type" value="Genomic_DNA"/>
</dbReference>
<keyword evidence="8" id="KW-1003">Cell membrane</keyword>
<keyword evidence="10" id="KW-1185">Reference proteome</keyword>
<protein>
    <recommendedName>
        <fullName evidence="8">ATP synthase subunit delta</fullName>
    </recommendedName>
    <alternativeName>
        <fullName evidence="8">ATP synthase F(1) sector subunit delta</fullName>
    </alternativeName>
    <alternativeName>
        <fullName evidence="8">F-type ATPase subunit delta</fullName>
        <shortName evidence="8">F-ATPase subunit delta</shortName>
    </alternativeName>
</protein>
<organism evidence="9 10">
    <name type="scientific">Paracerasibacillus soli</name>
    <dbReference type="NCBI Taxonomy" id="480284"/>
    <lineage>
        <taxon>Bacteria</taxon>
        <taxon>Bacillati</taxon>
        <taxon>Bacillota</taxon>
        <taxon>Bacilli</taxon>
        <taxon>Bacillales</taxon>
        <taxon>Bacillaceae</taxon>
        <taxon>Paracerasibacillus</taxon>
    </lineage>
</organism>
<comment type="similarity">
    <text evidence="8">Belongs to the ATPase delta chain family.</text>
</comment>
<dbReference type="InterPro" id="IPR000711">
    <property type="entry name" value="ATPase_OSCP/dsu"/>
</dbReference>
<dbReference type="Pfam" id="PF00213">
    <property type="entry name" value="OSCP"/>
    <property type="match status" value="1"/>
</dbReference>
<keyword evidence="3 8" id="KW-0375">Hydrogen ion transport</keyword>
<reference evidence="9 10" key="1">
    <citation type="submission" date="2023-10" db="EMBL/GenBank/DDBJ databases">
        <title>Virgibacillus soli CC-YMP-6 genome.</title>
        <authorList>
            <person name="Miliotis G."/>
            <person name="Sengupta P."/>
            <person name="Hameed A."/>
            <person name="Chuvochina M."/>
            <person name="Mcdonagh F."/>
            <person name="Simpson A.C."/>
            <person name="Singh N.K."/>
            <person name="Rekha P.D."/>
            <person name="Raman K."/>
            <person name="Hugenholtz P."/>
            <person name="Venkateswaran K."/>
        </authorList>
    </citation>
    <scope>NUCLEOTIDE SEQUENCE [LARGE SCALE GENOMIC DNA]</scope>
    <source>
        <strain evidence="9 10">CC-YMP-6</strain>
    </source>
</reference>
<keyword evidence="6 8" id="KW-0139">CF(1)</keyword>
<dbReference type="PANTHER" id="PTHR11910">
    <property type="entry name" value="ATP SYNTHASE DELTA CHAIN"/>
    <property type="match status" value="1"/>
</dbReference>
<evidence type="ECO:0000256" key="4">
    <source>
        <dbReference type="ARBA" id="ARBA00023065"/>
    </source>
</evidence>
<keyword evidence="4 8" id="KW-0406">Ion transport</keyword>
<evidence type="ECO:0000313" key="9">
    <source>
        <dbReference type="EMBL" id="MDY0409487.1"/>
    </source>
</evidence>
<name>A0ABU5CT12_9BACI</name>
<evidence type="ECO:0000256" key="5">
    <source>
        <dbReference type="ARBA" id="ARBA00023136"/>
    </source>
</evidence>
<dbReference type="NCBIfam" id="NF004403">
    <property type="entry name" value="PRK05758.2-4"/>
    <property type="match status" value="1"/>
</dbReference>
<gene>
    <name evidence="8" type="primary">atpH</name>
    <name evidence="9" type="ORF">RWD45_13990</name>
</gene>
<evidence type="ECO:0000256" key="6">
    <source>
        <dbReference type="ARBA" id="ARBA00023196"/>
    </source>
</evidence>
<dbReference type="NCBIfam" id="TIGR01145">
    <property type="entry name" value="ATP_synt_delta"/>
    <property type="match status" value="1"/>
</dbReference>
<dbReference type="Gene3D" id="1.10.520.20">
    <property type="entry name" value="N-terminal domain of the delta subunit of the F1F0-ATP synthase"/>
    <property type="match status" value="1"/>
</dbReference>
<evidence type="ECO:0000256" key="1">
    <source>
        <dbReference type="ARBA" id="ARBA00004370"/>
    </source>
</evidence>
<dbReference type="PROSITE" id="PS00389">
    <property type="entry name" value="ATPASE_DELTA"/>
    <property type="match status" value="1"/>
</dbReference>
<dbReference type="Proteomes" id="UP001275315">
    <property type="component" value="Unassembled WGS sequence"/>
</dbReference>